<feature type="transmembrane region" description="Helical" evidence="18">
    <location>
        <begin position="236"/>
        <end position="255"/>
    </location>
</feature>
<keyword evidence="9 18" id="KW-0999">Mitochondrion inner membrane</keyword>
<dbReference type="GO" id="GO:0005743">
    <property type="term" value="C:mitochondrial inner membrane"/>
    <property type="evidence" value="ECO:0007669"/>
    <property type="project" value="UniProtKB-SubCell"/>
</dbReference>
<sequence length="341" mass="40424">MFKFSYKFLFMFSLMFGTLMSISSMSWLSVWMGLEINLLSFIPLISNKKNIFLSESSIKYFIIQAMASAILLFMIILSFMINNNLSEENLNLIFNILISSIMMMKMGVAPFHFWFPSISEGLNWFNNLILMTWQKIAPMMILSYCLNFNYTLILILSSAFVGGLGGLNQTSLRKLMAFSSINHMGWMMSSMLFNENIWFIYFLFYFILLMNIIFMMNLLNIYFINQTFMYLFSNKYMKIIFFLLLLSLGGLPPFLGFFPKWILMELMISKNMYFILFFMILFTLITLFFYIRLTYSAFLLNNKKMNWLNMNLMNKNNLKWIILYGLICNFSLILINLIYSM</sequence>
<comment type="function">
    <text evidence="1">Core subunit of the mitochondrial membrane respiratory chain NADH dehydrogenase (Complex I) that is believed to belong to the minimal assembly required for catalysis. Complex I functions in the transfer of electrons from NADH to the respiratory chain. The immediate electron acceptor for the enzyme is believed to be ubiquinone.</text>
</comment>
<dbReference type="PRINTS" id="PR01436">
    <property type="entry name" value="NADHDHGNASE2"/>
</dbReference>
<dbReference type="GO" id="GO:0006120">
    <property type="term" value="P:mitochondrial electron transport, NADH to ubiquinone"/>
    <property type="evidence" value="ECO:0007669"/>
    <property type="project" value="InterPro"/>
</dbReference>
<dbReference type="PANTHER" id="PTHR46552">
    <property type="entry name" value="NADH-UBIQUINONE OXIDOREDUCTASE CHAIN 2"/>
    <property type="match status" value="1"/>
</dbReference>
<dbReference type="EC" id="7.1.1.2" evidence="4 18"/>
<dbReference type="InterPro" id="IPR050175">
    <property type="entry name" value="Complex_I_Subunit_2"/>
</dbReference>
<dbReference type="GeneID" id="84879090"/>
<evidence type="ECO:0000256" key="18">
    <source>
        <dbReference type="RuleBase" id="RU003403"/>
    </source>
</evidence>
<feature type="transmembrane region" description="Helical" evidence="18">
    <location>
        <begin position="275"/>
        <end position="300"/>
    </location>
</feature>
<feature type="domain" description="NADH:quinone oxidoreductase/Mrp antiporter transmembrane" evidence="19">
    <location>
        <begin position="24"/>
        <end position="286"/>
    </location>
</feature>
<evidence type="ECO:0000256" key="16">
    <source>
        <dbReference type="ARBA" id="ARBA00023136"/>
    </source>
</evidence>
<evidence type="ECO:0000256" key="6">
    <source>
        <dbReference type="ARBA" id="ARBA00022448"/>
    </source>
</evidence>
<proteinExistence type="inferred from homology"/>
<evidence type="ECO:0000256" key="10">
    <source>
        <dbReference type="ARBA" id="ARBA00022967"/>
    </source>
</evidence>
<feature type="transmembrane region" description="Helical" evidence="18">
    <location>
        <begin position="321"/>
        <end position="339"/>
    </location>
</feature>
<organism evidence="20">
    <name type="scientific">Thienemanniella curva</name>
    <dbReference type="NCBI Taxonomy" id="3025417"/>
    <lineage>
        <taxon>Eukaryota</taxon>
        <taxon>Metazoa</taxon>
        <taxon>Ecdysozoa</taxon>
        <taxon>Arthropoda</taxon>
        <taxon>Hexapoda</taxon>
        <taxon>Insecta</taxon>
        <taxon>Pterygota</taxon>
        <taxon>Neoptera</taxon>
        <taxon>Endopterygota</taxon>
        <taxon>Diptera</taxon>
        <taxon>Nematocera</taxon>
        <taxon>Chironomoidea</taxon>
        <taxon>Chironomidae</taxon>
        <taxon>Thienemanniella</taxon>
    </lineage>
</organism>
<evidence type="ECO:0000259" key="19">
    <source>
        <dbReference type="Pfam" id="PF00361"/>
    </source>
</evidence>
<keyword evidence="16 18" id="KW-0472">Membrane</keyword>
<evidence type="ECO:0000256" key="2">
    <source>
        <dbReference type="ARBA" id="ARBA00004448"/>
    </source>
</evidence>
<evidence type="ECO:0000256" key="3">
    <source>
        <dbReference type="ARBA" id="ARBA00007012"/>
    </source>
</evidence>
<evidence type="ECO:0000256" key="9">
    <source>
        <dbReference type="ARBA" id="ARBA00022792"/>
    </source>
</evidence>
<dbReference type="CTD" id="4536"/>
<comment type="function">
    <text evidence="18">Core subunit of the mitochondrial membrane respiratory chain NADH dehydrogenase (Complex I) which catalyzes electron transfer from NADH through the respiratory chain, using ubiquinone as an electron acceptor. Essential for the catalytic activity and assembly of complex I.</text>
</comment>
<dbReference type="AlphaFoldDB" id="A0AA51MAA0"/>
<dbReference type="EMBL" id="OR333979">
    <property type="protein sequence ID" value="WML69304.1"/>
    <property type="molecule type" value="Genomic_DNA"/>
</dbReference>
<protein>
    <recommendedName>
        <fullName evidence="5 18">NADH-ubiquinone oxidoreductase chain 2</fullName>
        <ecNumber evidence="4 18">7.1.1.2</ecNumber>
    </recommendedName>
</protein>
<evidence type="ECO:0000256" key="7">
    <source>
        <dbReference type="ARBA" id="ARBA00022660"/>
    </source>
</evidence>
<accession>A0AA51MAA0</accession>
<evidence type="ECO:0000256" key="1">
    <source>
        <dbReference type="ARBA" id="ARBA00003257"/>
    </source>
</evidence>
<comment type="similarity">
    <text evidence="3 18">Belongs to the complex I subunit 2 family.</text>
</comment>
<name>A0AA51MAA0_9DIPT</name>
<dbReference type="GO" id="GO:0008137">
    <property type="term" value="F:NADH dehydrogenase (ubiquinone) activity"/>
    <property type="evidence" value="ECO:0007669"/>
    <property type="project" value="UniProtKB-EC"/>
</dbReference>
<keyword evidence="14 18" id="KW-0830">Ubiquinone</keyword>
<keyword evidence="11 18" id="KW-0249">Electron transport</keyword>
<evidence type="ECO:0000256" key="17">
    <source>
        <dbReference type="ARBA" id="ARBA00049551"/>
    </source>
</evidence>
<dbReference type="RefSeq" id="YP_010950963.1">
    <property type="nucleotide sequence ID" value="NC_082827.1"/>
</dbReference>
<evidence type="ECO:0000256" key="13">
    <source>
        <dbReference type="ARBA" id="ARBA00023027"/>
    </source>
</evidence>
<dbReference type="InterPro" id="IPR001750">
    <property type="entry name" value="ND/Mrp_TM"/>
</dbReference>
<evidence type="ECO:0000313" key="20">
    <source>
        <dbReference type="EMBL" id="WML69304.1"/>
    </source>
</evidence>
<dbReference type="Pfam" id="PF00361">
    <property type="entry name" value="Proton_antipo_M"/>
    <property type="match status" value="1"/>
</dbReference>
<feature type="transmembrane region" description="Helical" evidence="18">
    <location>
        <begin position="136"/>
        <end position="163"/>
    </location>
</feature>
<feature type="transmembrane region" description="Helical" evidence="18">
    <location>
        <begin position="199"/>
        <end position="224"/>
    </location>
</feature>
<gene>
    <name evidence="20" type="primary">ND2</name>
</gene>
<keyword evidence="12 18" id="KW-1133">Transmembrane helix</keyword>
<evidence type="ECO:0000256" key="15">
    <source>
        <dbReference type="ARBA" id="ARBA00023128"/>
    </source>
</evidence>
<geneLocation type="mitochondrion" evidence="20"/>
<feature type="transmembrane region" description="Helical" evidence="18">
    <location>
        <begin position="60"/>
        <end position="80"/>
    </location>
</feature>
<keyword evidence="7 18" id="KW-0679">Respiratory chain</keyword>
<dbReference type="PANTHER" id="PTHR46552:SF1">
    <property type="entry name" value="NADH-UBIQUINONE OXIDOREDUCTASE CHAIN 2"/>
    <property type="match status" value="1"/>
</dbReference>
<comment type="subcellular location">
    <subcellularLocation>
        <location evidence="2 18">Mitochondrion inner membrane</location>
        <topology evidence="2 18">Multi-pass membrane protein</topology>
    </subcellularLocation>
</comment>
<keyword evidence="6" id="KW-0813">Transport</keyword>
<evidence type="ECO:0000256" key="8">
    <source>
        <dbReference type="ARBA" id="ARBA00022692"/>
    </source>
</evidence>
<evidence type="ECO:0000256" key="12">
    <source>
        <dbReference type="ARBA" id="ARBA00022989"/>
    </source>
</evidence>
<evidence type="ECO:0000256" key="4">
    <source>
        <dbReference type="ARBA" id="ARBA00012944"/>
    </source>
</evidence>
<evidence type="ECO:0000256" key="11">
    <source>
        <dbReference type="ARBA" id="ARBA00022982"/>
    </source>
</evidence>
<dbReference type="InterPro" id="IPR003917">
    <property type="entry name" value="NADH_UbQ_OxRdtase_chain2"/>
</dbReference>
<evidence type="ECO:0000256" key="14">
    <source>
        <dbReference type="ARBA" id="ARBA00023075"/>
    </source>
</evidence>
<keyword evidence="8 18" id="KW-0812">Transmembrane</keyword>
<evidence type="ECO:0000256" key="5">
    <source>
        <dbReference type="ARBA" id="ARBA00021008"/>
    </source>
</evidence>
<reference evidence="20" key="1">
    <citation type="journal article" date="2023" name="Arch. Insect Biochem. Physiol.">
        <title>New data on mitogenomes of Thienemanniella Kieffer, 1911 (Diptera: Chironomidae, Orthocladiinae).</title>
        <authorList>
            <person name="Lin X.-L."/>
        </authorList>
    </citation>
    <scope>NUCLEOTIDE SEQUENCE</scope>
</reference>
<keyword evidence="15 18" id="KW-0496">Mitochondrion</keyword>
<comment type="catalytic activity">
    <reaction evidence="17 18">
        <text>a ubiquinone + NADH + 5 H(+)(in) = a ubiquinol + NAD(+) + 4 H(+)(out)</text>
        <dbReference type="Rhea" id="RHEA:29091"/>
        <dbReference type="Rhea" id="RHEA-COMP:9565"/>
        <dbReference type="Rhea" id="RHEA-COMP:9566"/>
        <dbReference type="ChEBI" id="CHEBI:15378"/>
        <dbReference type="ChEBI" id="CHEBI:16389"/>
        <dbReference type="ChEBI" id="CHEBI:17976"/>
        <dbReference type="ChEBI" id="CHEBI:57540"/>
        <dbReference type="ChEBI" id="CHEBI:57945"/>
        <dbReference type="EC" id="7.1.1.2"/>
    </reaction>
</comment>
<keyword evidence="10 18" id="KW-1278">Translocase</keyword>
<keyword evidence="13 18" id="KW-0520">NAD</keyword>
<feature type="transmembrane region" description="Helical" evidence="18">
    <location>
        <begin position="92"/>
        <end position="116"/>
    </location>
</feature>
<feature type="transmembrane region" description="Helical" evidence="18">
    <location>
        <begin position="12"/>
        <end position="34"/>
    </location>
</feature>